<dbReference type="InterPro" id="IPR051881">
    <property type="entry name" value="Copper_transport_ATOX1-like"/>
</dbReference>
<comment type="similarity">
    <text evidence="8">Belongs to the ATX1 family.</text>
</comment>
<keyword evidence="1" id="KW-0813">Transport</keyword>
<keyword evidence="2" id="KW-0479">Metal-binding</keyword>
<evidence type="ECO:0000256" key="8">
    <source>
        <dbReference type="ARBA" id="ARBA00038171"/>
    </source>
</evidence>
<sequence length="71" mass="7557">MSQVHVFNVKMTCEGCSGAVNRVLGKLPEVTNIEIDMEGQKVLVTSTLGSDAILAKIQKTGRECSYAGGKN</sequence>
<gene>
    <name evidence="13" type="ORF">GBAR_LOCUS19962</name>
</gene>
<dbReference type="InterPro" id="IPR036163">
    <property type="entry name" value="HMA_dom_sf"/>
</dbReference>
<comment type="subunit">
    <text evidence="11">Homodimer. Interacts with ATP7B. Interacts with ATP7A. Interacts (via dimer form) with SLC31A1 (via C-terminal domain); this interaction improves ATOX1 stability and controls intracellular Cu(I) levels.</text>
</comment>
<dbReference type="PROSITE" id="PS50846">
    <property type="entry name" value="HMA_2"/>
    <property type="match status" value="1"/>
</dbReference>
<evidence type="ECO:0000256" key="2">
    <source>
        <dbReference type="ARBA" id="ARBA00022723"/>
    </source>
</evidence>
<dbReference type="GO" id="GO:0005829">
    <property type="term" value="C:cytosol"/>
    <property type="evidence" value="ECO:0007669"/>
    <property type="project" value="TreeGrafter"/>
</dbReference>
<dbReference type="Proteomes" id="UP001174909">
    <property type="component" value="Unassembled WGS sequence"/>
</dbReference>
<evidence type="ECO:0000256" key="1">
    <source>
        <dbReference type="ARBA" id="ARBA00022448"/>
    </source>
</evidence>
<evidence type="ECO:0000256" key="6">
    <source>
        <dbReference type="ARBA" id="ARBA00023186"/>
    </source>
</evidence>
<evidence type="ECO:0000256" key="3">
    <source>
        <dbReference type="ARBA" id="ARBA00022796"/>
    </source>
</evidence>
<dbReference type="GO" id="GO:0016531">
    <property type="term" value="F:copper chaperone activity"/>
    <property type="evidence" value="ECO:0007669"/>
    <property type="project" value="TreeGrafter"/>
</dbReference>
<dbReference type="AlphaFoldDB" id="A0AA35STJ5"/>
<reference evidence="13" key="1">
    <citation type="submission" date="2023-03" db="EMBL/GenBank/DDBJ databases">
        <authorList>
            <person name="Steffen K."/>
            <person name="Cardenas P."/>
        </authorList>
    </citation>
    <scope>NUCLEOTIDE SEQUENCE</scope>
</reference>
<evidence type="ECO:0000256" key="7">
    <source>
        <dbReference type="ARBA" id="ARBA00037651"/>
    </source>
</evidence>
<dbReference type="EMBL" id="CASHTH010002813">
    <property type="protein sequence ID" value="CAI8035623.1"/>
    <property type="molecule type" value="Genomic_DNA"/>
</dbReference>
<dbReference type="Pfam" id="PF00403">
    <property type="entry name" value="HMA"/>
    <property type="match status" value="1"/>
</dbReference>
<keyword evidence="14" id="KW-1185">Reference proteome</keyword>
<dbReference type="InterPro" id="IPR006121">
    <property type="entry name" value="HMA_dom"/>
</dbReference>
<keyword evidence="4" id="KW-0186">Copper</keyword>
<feature type="domain" description="HMA" evidence="12">
    <location>
        <begin position="2"/>
        <end position="65"/>
    </location>
</feature>
<evidence type="ECO:0000259" key="12">
    <source>
        <dbReference type="PROSITE" id="PS50846"/>
    </source>
</evidence>
<proteinExistence type="inferred from homology"/>
<protein>
    <recommendedName>
        <fullName evidence="9">Copper transport protein ATOX1</fullName>
    </recommendedName>
    <alternativeName>
        <fullName evidence="10">Metal transport protein ATX1</fullName>
    </alternativeName>
</protein>
<dbReference type="GO" id="GO:0046872">
    <property type="term" value="F:metal ion binding"/>
    <property type="evidence" value="ECO:0007669"/>
    <property type="project" value="UniProtKB-KW"/>
</dbReference>
<accession>A0AA35STJ5</accession>
<evidence type="ECO:0000256" key="4">
    <source>
        <dbReference type="ARBA" id="ARBA00023008"/>
    </source>
</evidence>
<dbReference type="PANTHER" id="PTHR46365">
    <property type="entry name" value="COPPER TRANSPORT PROTEIN ATOX1"/>
    <property type="match status" value="1"/>
</dbReference>
<dbReference type="GO" id="GO:0006825">
    <property type="term" value="P:copper ion transport"/>
    <property type="evidence" value="ECO:0007669"/>
    <property type="project" value="UniProtKB-KW"/>
</dbReference>
<name>A0AA35STJ5_GEOBA</name>
<keyword evidence="5" id="KW-0406">Ion transport</keyword>
<evidence type="ECO:0000256" key="11">
    <source>
        <dbReference type="ARBA" id="ARBA00046351"/>
    </source>
</evidence>
<dbReference type="SUPFAM" id="SSF55008">
    <property type="entry name" value="HMA, heavy metal-associated domain"/>
    <property type="match status" value="1"/>
</dbReference>
<dbReference type="PANTHER" id="PTHR46365:SF1">
    <property type="entry name" value="COPPER TRANSPORT PROTEIN ATOX1"/>
    <property type="match status" value="1"/>
</dbReference>
<keyword evidence="6" id="KW-0143">Chaperone</keyword>
<evidence type="ECO:0000256" key="5">
    <source>
        <dbReference type="ARBA" id="ARBA00023065"/>
    </source>
</evidence>
<keyword evidence="3" id="KW-0187">Copper transport</keyword>
<comment type="function">
    <text evidence="7">Binds and deliver cytosolic copper to the copper ATPase proteins. May be important in cellular antioxidant defense.</text>
</comment>
<evidence type="ECO:0000313" key="13">
    <source>
        <dbReference type="EMBL" id="CAI8035623.1"/>
    </source>
</evidence>
<dbReference type="CDD" id="cd00371">
    <property type="entry name" value="HMA"/>
    <property type="match status" value="1"/>
</dbReference>
<evidence type="ECO:0000256" key="9">
    <source>
        <dbReference type="ARBA" id="ARBA00040962"/>
    </source>
</evidence>
<dbReference type="FunFam" id="3.30.70.100:FF:000008">
    <property type="entry name" value="Copper transport protein ATOX1"/>
    <property type="match status" value="1"/>
</dbReference>
<organism evidence="13 14">
    <name type="scientific">Geodia barretti</name>
    <name type="common">Barrett's horny sponge</name>
    <dbReference type="NCBI Taxonomy" id="519541"/>
    <lineage>
        <taxon>Eukaryota</taxon>
        <taxon>Metazoa</taxon>
        <taxon>Porifera</taxon>
        <taxon>Demospongiae</taxon>
        <taxon>Heteroscleromorpha</taxon>
        <taxon>Tetractinellida</taxon>
        <taxon>Astrophorina</taxon>
        <taxon>Geodiidae</taxon>
        <taxon>Geodia</taxon>
    </lineage>
</organism>
<evidence type="ECO:0000313" key="14">
    <source>
        <dbReference type="Proteomes" id="UP001174909"/>
    </source>
</evidence>
<comment type="caution">
    <text evidence="13">The sequence shown here is derived from an EMBL/GenBank/DDBJ whole genome shotgun (WGS) entry which is preliminary data.</text>
</comment>
<dbReference type="Gene3D" id="3.30.70.100">
    <property type="match status" value="1"/>
</dbReference>
<evidence type="ECO:0000256" key="10">
    <source>
        <dbReference type="ARBA" id="ARBA00043201"/>
    </source>
</evidence>